<dbReference type="GO" id="GO:0005634">
    <property type="term" value="C:nucleus"/>
    <property type="evidence" value="ECO:0007669"/>
    <property type="project" value="UniProtKB-SubCell"/>
</dbReference>
<dbReference type="GO" id="GO:0003677">
    <property type="term" value="F:DNA binding"/>
    <property type="evidence" value="ECO:0007669"/>
    <property type="project" value="UniProtKB-KW"/>
</dbReference>
<dbReference type="Pfam" id="PF03221">
    <property type="entry name" value="HTH_Tnp_Tc5"/>
    <property type="match status" value="1"/>
</dbReference>
<dbReference type="AlphaFoldDB" id="A0A1E1X2K9"/>
<dbReference type="InterPro" id="IPR004875">
    <property type="entry name" value="DDE_SF_endonuclease_dom"/>
</dbReference>
<feature type="region of interest" description="Disordered" evidence="3">
    <location>
        <begin position="383"/>
        <end position="421"/>
    </location>
</feature>
<dbReference type="SMART" id="SM00674">
    <property type="entry name" value="CENPB"/>
    <property type="match status" value="1"/>
</dbReference>
<reference evidence="5" key="1">
    <citation type="journal article" date="2017" name="Front. Cell. Infect. Microbiol.">
        <title>The Distinct Transcriptional Response of the Midgut of Amblyomma sculptum and Amblyomma aureolatum Ticks to Rickettsia rickettsii Correlates to Their Differences in Susceptibility to Infection.</title>
        <authorList>
            <person name="Martins L.A."/>
            <person name="Galletti M.F.B.M."/>
            <person name="Ribeiro J.M."/>
            <person name="Fujita A."/>
            <person name="Costa F.B."/>
            <person name="Labruna M.B."/>
            <person name="Daffre S."/>
            <person name="Fogaca A.C."/>
        </authorList>
    </citation>
    <scope>NUCLEOTIDE SEQUENCE</scope>
</reference>
<name>A0A1E1X2K9_9ACAR</name>
<dbReference type="Pfam" id="PF03184">
    <property type="entry name" value="DDE_1"/>
    <property type="match status" value="1"/>
</dbReference>
<dbReference type="InterPro" id="IPR009057">
    <property type="entry name" value="Homeodomain-like_sf"/>
</dbReference>
<dbReference type="PANTHER" id="PTHR19303:SF74">
    <property type="entry name" value="POGO TRANSPOSABLE ELEMENT WITH KRAB DOMAIN"/>
    <property type="match status" value="1"/>
</dbReference>
<dbReference type="PROSITE" id="PS51253">
    <property type="entry name" value="HTH_CENPB"/>
    <property type="match status" value="1"/>
</dbReference>
<evidence type="ECO:0000259" key="4">
    <source>
        <dbReference type="PROSITE" id="PS51253"/>
    </source>
</evidence>
<dbReference type="InterPro" id="IPR050863">
    <property type="entry name" value="CenT-Element_Derived"/>
</dbReference>
<dbReference type="SUPFAM" id="SSF46689">
    <property type="entry name" value="Homeodomain-like"/>
    <property type="match status" value="1"/>
</dbReference>
<comment type="subcellular location">
    <subcellularLocation>
        <location evidence="1">Nucleus</location>
    </subcellularLocation>
</comment>
<dbReference type="Gene3D" id="1.10.10.60">
    <property type="entry name" value="Homeodomain-like"/>
    <property type="match status" value="1"/>
</dbReference>
<protein>
    <submittedName>
        <fullName evidence="5">Putative pogo transposable element</fullName>
    </submittedName>
</protein>
<dbReference type="PANTHER" id="PTHR19303">
    <property type="entry name" value="TRANSPOSON"/>
    <property type="match status" value="1"/>
</dbReference>
<organism evidence="5">
    <name type="scientific">Amblyomma aureolatum</name>
    <dbReference type="NCBI Taxonomy" id="187763"/>
    <lineage>
        <taxon>Eukaryota</taxon>
        <taxon>Metazoa</taxon>
        <taxon>Ecdysozoa</taxon>
        <taxon>Arthropoda</taxon>
        <taxon>Chelicerata</taxon>
        <taxon>Arachnida</taxon>
        <taxon>Acari</taxon>
        <taxon>Parasitiformes</taxon>
        <taxon>Ixodida</taxon>
        <taxon>Ixodoidea</taxon>
        <taxon>Ixodidae</taxon>
        <taxon>Amblyomminae</taxon>
        <taxon>Amblyomma</taxon>
    </lineage>
</organism>
<sequence>MGRYASYTAAFKLKAVDYALEHGNRAAGRHFGVDEMRIRYWKKQREKLMATNKTRRAFRGPKTGKFPRVEEAVLEYVRDLRKDGCAVSLEMIQTQARTTARKLGIAAKDFRASSGWTTRFMRRNGLSLRRRTSLCQRLPAAYESKVIDFHHFVTRLREKCGYLMSQIGNADQTPLTFDMPRNTTVNEKGARSVLVKTSGAEKQRCTVMLAVTADGRKLPPYVIFKRKTIPKGNFPRGIHIRAQMKGWMTADLMVDWIKTVWGRRPGAFLLPSLLVLDSFRGHLVDSVRAKLKELRTDIAVIPGGLTSLLQPLDVSLNKPFKDNVRRLYAEWMAMGQHDLTPSGKIRRPSVEMLCSWITEAWSSIPDEVVAKSFKKTGISNALDGTEDDFLWDCEDAPSDDTAVSDESCSSESEDGEDSDFD</sequence>
<evidence type="ECO:0000256" key="3">
    <source>
        <dbReference type="SAM" id="MobiDB-lite"/>
    </source>
</evidence>
<evidence type="ECO:0000256" key="1">
    <source>
        <dbReference type="ARBA" id="ARBA00004123"/>
    </source>
</evidence>
<proteinExistence type="evidence at transcript level"/>
<feature type="compositionally biased region" description="Acidic residues" evidence="3">
    <location>
        <begin position="384"/>
        <end position="398"/>
    </location>
</feature>
<keyword evidence="2" id="KW-0238">DNA-binding</keyword>
<evidence type="ECO:0000313" key="5">
    <source>
        <dbReference type="EMBL" id="JAT93296.1"/>
    </source>
</evidence>
<accession>A0A1E1X2K9</accession>
<feature type="compositionally biased region" description="Acidic residues" evidence="3">
    <location>
        <begin position="411"/>
        <end position="421"/>
    </location>
</feature>
<evidence type="ECO:0000256" key="2">
    <source>
        <dbReference type="ARBA" id="ARBA00023125"/>
    </source>
</evidence>
<dbReference type="InterPro" id="IPR006600">
    <property type="entry name" value="HTH_CenpB_DNA-bd_dom"/>
</dbReference>
<dbReference type="EMBL" id="GFAC01005892">
    <property type="protein sequence ID" value="JAT93296.1"/>
    <property type="molecule type" value="mRNA"/>
</dbReference>
<feature type="domain" description="HTH CENPB-type" evidence="4">
    <location>
        <begin position="57"/>
        <end position="130"/>
    </location>
</feature>